<evidence type="ECO:0000313" key="3">
    <source>
        <dbReference type="Proteomes" id="UP001234178"/>
    </source>
</evidence>
<proteinExistence type="predicted"/>
<feature type="region of interest" description="Disordered" evidence="1">
    <location>
        <begin position="41"/>
        <end position="79"/>
    </location>
</feature>
<keyword evidence="3" id="KW-1185">Reference proteome</keyword>
<feature type="compositionally biased region" description="Basic and acidic residues" evidence="1">
    <location>
        <begin position="41"/>
        <end position="63"/>
    </location>
</feature>
<dbReference type="EMBL" id="JAOYFB010000036">
    <property type="protein sequence ID" value="KAK4019935.1"/>
    <property type="molecule type" value="Genomic_DNA"/>
</dbReference>
<reference evidence="2 3" key="1">
    <citation type="journal article" date="2023" name="Nucleic Acids Res.">
        <title>The hologenome of Daphnia magna reveals possible DNA methylation and microbiome-mediated evolution of the host genome.</title>
        <authorList>
            <person name="Chaturvedi A."/>
            <person name="Li X."/>
            <person name="Dhandapani V."/>
            <person name="Marshall H."/>
            <person name="Kissane S."/>
            <person name="Cuenca-Cambronero M."/>
            <person name="Asole G."/>
            <person name="Calvet F."/>
            <person name="Ruiz-Romero M."/>
            <person name="Marangio P."/>
            <person name="Guigo R."/>
            <person name="Rago D."/>
            <person name="Mirbahai L."/>
            <person name="Eastwood N."/>
            <person name="Colbourne J.K."/>
            <person name="Zhou J."/>
            <person name="Mallon E."/>
            <person name="Orsini L."/>
        </authorList>
    </citation>
    <scope>NUCLEOTIDE SEQUENCE [LARGE SCALE GENOMIC DNA]</scope>
    <source>
        <strain evidence="2">LRV0_1</strain>
    </source>
</reference>
<name>A0ABR0A468_9CRUS</name>
<dbReference type="Proteomes" id="UP001234178">
    <property type="component" value="Unassembled WGS sequence"/>
</dbReference>
<evidence type="ECO:0000256" key="1">
    <source>
        <dbReference type="SAM" id="MobiDB-lite"/>
    </source>
</evidence>
<evidence type="ECO:0000313" key="2">
    <source>
        <dbReference type="EMBL" id="KAK4019935.1"/>
    </source>
</evidence>
<comment type="caution">
    <text evidence="2">The sequence shown here is derived from an EMBL/GenBank/DDBJ whole genome shotgun (WGS) entry which is preliminary data.</text>
</comment>
<gene>
    <name evidence="2" type="ORF">OUZ56_001934</name>
</gene>
<organism evidence="2 3">
    <name type="scientific">Daphnia magna</name>
    <dbReference type="NCBI Taxonomy" id="35525"/>
    <lineage>
        <taxon>Eukaryota</taxon>
        <taxon>Metazoa</taxon>
        <taxon>Ecdysozoa</taxon>
        <taxon>Arthropoda</taxon>
        <taxon>Crustacea</taxon>
        <taxon>Branchiopoda</taxon>
        <taxon>Diplostraca</taxon>
        <taxon>Cladocera</taxon>
        <taxon>Anomopoda</taxon>
        <taxon>Daphniidae</taxon>
        <taxon>Daphnia</taxon>
    </lineage>
</organism>
<accession>A0ABR0A468</accession>
<protein>
    <submittedName>
        <fullName evidence="2">Uncharacterized protein</fullName>
    </submittedName>
</protein>
<sequence>MLYVSARKLFHLPHFIIRVYYCFLRFPLPQKQCAKALAHRETGKEKESRTWVKGEKSQNEKETMAPISFKSTKKEKKKKRGIWRVSCGGETPLTCSYVRSTSPEGSEKSNGKKAAVWVFDVPK</sequence>